<evidence type="ECO:0000256" key="6">
    <source>
        <dbReference type="ARBA" id="ARBA00022449"/>
    </source>
</evidence>
<name>A0A3E3DWZ5_9FIRM</name>
<dbReference type="EMBL" id="QUSM01000004">
    <property type="protein sequence ID" value="RGD73791.1"/>
    <property type="molecule type" value="Genomic_DNA"/>
</dbReference>
<dbReference type="AlphaFoldDB" id="A0A3E3DWZ5"/>
<feature type="transmembrane region" description="Helical" evidence="13">
    <location>
        <begin position="316"/>
        <end position="337"/>
    </location>
</feature>
<evidence type="ECO:0000256" key="1">
    <source>
        <dbReference type="ARBA" id="ARBA00003408"/>
    </source>
</evidence>
<feature type="transmembrane region" description="Helical" evidence="13">
    <location>
        <begin position="193"/>
        <end position="214"/>
    </location>
</feature>
<keyword evidence="8 13" id="KW-0812">Transmembrane</keyword>
<dbReference type="NCBIfam" id="TIGR00797">
    <property type="entry name" value="matE"/>
    <property type="match status" value="1"/>
</dbReference>
<reference evidence="14 15" key="1">
    <citation type="submission" date="2018-08" db="EMBL/GenBank/DDBJ databases">
        <title>A genome reference for cultivated species of the human gut microbiota.</title>
        <authorList>
            <person name="Zou Y."/>
            <person name="Xue W."/>
            <person name="Luo G."/>
        </authorList>
    </citation>
    <scope>NUCLEOTIDE SEQUENCE [LARGE SCALE GENOMIC DNA]</scope>
    <source>
        <strain evidence="14 15">AM25-6</strain>
    </source>
</reference>
<dbReference type="PIRSF" id="PIRSF006603">
    <property type="entry name" value="DinF"/>
    <property type="match status" value="1"/>
</dbReference>
<sequence>MNTKSLIDGNIKYQLIGLTLPLILSNIFQELYNTIDTYMIGSFVNDNAFAAIGISGSIMNLFIFIIIGANNGISLILARYYGEKNYNEFRKSIFASIVIGGFITVILSIISLVFLHYILNIINTPIELRYYITQYLNIILIGLVACFLYNLCSAVLRSLGNSRTSLYILLLSIMINIITDYIFIRIFNYGIKGAAFATLLSQLFSVVITVIYINKNYPYLRLKKEDWNLDINNIKSILNYMAMSSLQQSSLYIGKLLIQGAVNALGTDAIIAFTASSRIEAFPNTFAESGGTAISIFISQNNGAKKNRRIKKGFKTGLKLTIIMGIITISIIFILSFPLSRLFIGSNIPAVNEAVSYLKTISLFYIFCFIGSSFVGYYKGMGMINIPAAGTILHISIRTILSYILITELSLTAVAFSTGLGWIAVNIMQIIVFYKKSYI</sequence>
<dbReference type="PANTHER" id="PTHR43298:SF2">
    <property type="entry name" value="FMN_FAD EXPORTER YEEO-RELATED"/>
    <property type="match status" value="1"/>
</dbReference>
<dbReference type="GO" id="GO:0005886">
    <property type="term" value="C:plasma membrane"/>
    <property type="evidence" value="ECO:0007669"/>
    <property type="project" value="UniProtKB-SubCell"/>
</dbReference>
<evidence type="ECO:0000256" key="7">
    <source>
        <dbReference type="ARBA" id="ARBA00022475"/>
    </source>
</evidence>
<proteinExistence type="inferred from homology"/>
<dbReference type="GO" id="GO:0006811">
    <property type="term" value="P:monoatomic ion transport"/>
    <property type="evidence" value="ECO:0007669"/>
    <property type="project" value="UniProtKB-KW"/>
</dbReference>
<dbReference type="Pfam" id="PF01554">
    <property type="entry name" value="MatE"/>
    <property type="match status" value="2"/>
</dbReference>
<dbReference type="Proteomes" id="UP000261212">
    <property type="component" value="Unassembled WGS sequence"/>
</dbReference>
<evidence type="ECO:0000256" key="12">
    <source>
        <dbReference type="ARBA" id="ARBA00031636"/>
    </source>
</evidence>
<keyword evidence="6" id="KW-0050">Antiport</keyword>
<feature type="transmembrane region" description="Helical" evidence="13">
    <location>
        <begin position="131"/>
        <end position="152"/>
    </location>
</feature>
<dbReference type="InterPro" id="IPR048279">
    <property type="entry name" value="MdtK-like"/>
</dbReference>
<dbReference type="GO" id="GO:0015297">
    <property type="term" value="F:antiporter activity"/>
    <property type="evidence" value="ECO:0007669"/>
    <property type="project" value="UniProtKB-KW"/>
</dbReference>
<organism evidence="14 15">
    <name type="scientific">Anaerofustis stercorihominis</name>
    <dbReference type="NCBI Taxonomy" id="214853"/>
    <lineage>
        <taxon>Bacteria</taxon>
        <taxon>Bacillati</taxon>
        <taxon>Bacillota</taxon>
        <taxon>Clostridia</taxon>
        <taxon>Eubacteriales</taxon>
        <taxon>Eubacteriaceae</taxon>
        <taxon>Anaerofustis</taxon>
    </lineage>
</organism>
<keyword evidence="10" id="KW-0406">Ion transport</keyword>
<keyword evidence="9 13" id="KW-1133">Transmembrane helix</keyword>
<dbReference type="RefSeq" id="WP_117532410.1">
    <property type="nucleotide sequence ID" value="NZ_QUSM01000004.1"/>
</dbReference>
<evidence type="ECO:0000256" key="2">
    <source>
        <dbReference type="ARBA" id="ARBA00004651"/>
    </source>
</evidence>
<evidence type="ECO:0000256" key="10">
    <source>
        <dbReference type="ARBA" id="ARBA00023065"/>
    </source>
</evidence>
<evidence type="ECO:0000256" key="8">
    <source>
        <dbReference type="ARBA" id="ARBA00022692"/>
    </source>
</evidence>
<feature type="transmembrane region" description="Helical" evidence="13">
    <location>
        <begin position="412"/>
        <end position="434"/>
    </location>
</feature>
<dbReference type="GO" id="GO:0042910">
    <property type="term" value="F:xenobiotic transmembrane transporter activity"/>
    <property type="evidence" value="ECO:0007669"/>
    <property type="project" value="InterPro"/>
</dbReference>
<comment type="subcellular location">
    <subcellularLocation>
        <location evidence="2">Cell membrane</location>
        <topology evidence="2">Multi-pass membrane protein</topology>
    </subcellularLocation>
</comment>
<accession>A0A3E3DWZ5</accession>
<feature type="transmembrane region" description="Helical" evidence="13">
    <location>
        <begin position="357"/>
        <end position="377"/>
    </location>
</feature>
<evidence type="ECO:0000256" key="3">
    <source>
        <dbReference type="ARBA" id="ARBA00010199"/>
    </source>
</evidence>
<keyword evidence="7" id="KW-1003">Cell membrane</keyword>
<protein>
    <recommendedName>
        <fullName evidence="4">Probable multidrug resistance protein NorM</fullName>
    </recommendedName>
    <alternativeName>
        <fullName evidence="12">Multidrug-efflux transporter</fullName>
    </alternativeName>
</protein>
<feature type="transmembrane region" description="Helical" evidence="13">
    <location>
        <begin position="12"/>
        <end position="28"/>
    </location>
</feature>
<comment type="similarity">
    <text evidence="3">Belongs to the multi antimicrobial extrusion (MATE) (TC 2.A.66.1) family.</text>
</comment>
<evidence type="ECO:0000313" key="15">
    <source>
        <dbReference type="Proteomes" id="UP000261212"/>
    </source>
</evidence>
<keyword evidence="5" id="KW-0813">Transport</keyword>
<feature type="transmembrane region" description="Helical" evidence="13">
    <location>
        <begin position="93"/>
        <end position="119"/>
    </location>
</feature>
<dbReference type="PANTHER" id="PTHR43298">
    <property type="entry name" value="MULTIDRUG RESISTANCE PROTEIN NORM-RELATED"/>
    <property type="match status" value="1"/>
</dbReference>
<evidence type="ECO:0000256" key="9">
    <source>
        <dbReference type="ARBA" id="ARBA00022989"/>
    </source>
</evidence>
<comment type="caution">
    <text evidence="14">The sequence shown here is derived from an EMBL/GenBank/DDBJ whole genome shotgun (WGS) entry which is preliminary data.</text>
</comment>
<evidence type="ECO:0000256" key="13">
    <source>
        <dbReference type="SAM" id="Phobius"/>
    </source>
</evidence>
<evidence type="ECO:0000256" key="5">
    <source>
        <dbReference type="ARBA" id="ARBA00022448"/>
    </source>
</evidence>
<comment type="function">
    <text evidence="1">Multidrug efflux pump.</text>
</comment>
<evidence type="ECO:0000313" key="14">
    <source>
        <dbReference type="EMBL" id="RGD73791.1"/>
    </source>
</evidence>
<dbReference type="InterPro" id="IPR002528">
    <property type="entry name" value="MATE_fam"/>
</dbReference>
<gene>
    <name evidence="14" type="ORF">DW687_08395</name>
</gene>
<evidence type="ECO:0000256" key="4">
    <source>
        <dbReference type="ARBA" id="ARBA00020268"/>
    </source>
</evidence>
<feature type="transmembrane region" description="Helical" evidence="13">
    <location>
        <begin position="384"/>
        <end position="406"/>
    </location>
</feature>
<feature type="transmembrane region" description="Helical" evidence="13">
    <location>
        <begin position="48"/>
        <end position="81"/>
    </location>
</feature>
<evidence type="ECO:0000256" key="11">
    <source>
        <dbReference type="ARBA" id="ARBA00023136"/>
    </source>
</evidence>
<dbReference type="InterPro" id="IPR050222">
    <property type="entry name" value="MATE_MdtK"/>
</dbReference>
<feature type="transmembrane region" description="Helical" evidence="13">
    <location>
        <begin position="164"/>
        <end position="187"/>
    </location>
</feature>
<keyword evidence="11 13" id="KW-0472">Membrane</keyword>